<sequence>MAKSLIKPLFDSPLDIMGDVHAALIKQCDSCSPLAFSYLGEWG</sequence>
<protein>
    <submittedName>
        <fullName evidence="1">Uncharacterized protein</fullName>
    </submittedName>
</protein>
<dbReference type="AlphaFoldDB" id="X0VRV8"/>
<evidence type="ECO:0000313" key="1">
    <source>
        <dbReference type="EMBL" id="GAG13877.1"/>
    </source>
</evidence>
<proteinExistence type="predicted"/>
<dbReference type="EMBL" id="BARS01022493">
    <property type="protein sequence ID" value="GAG13877.1"/>
    <property type="molecule type" value="Genomic_DNA"/>
</dbReference>
<accession>X0VRV8</accession>
<comment type="caution">
    <text evidence="1">The sequence shown here is derived from an EMBL/GenBank/DDBJ whole genome shotgun (WGS) entry which is preliminary data.</text>
</comment>
<organism evidence="1">
    <name type="scientific">marine sediment metagenome</name>
    <dbReference type="NCBI Taxonomy" id="412755"/>
    <lineage>
        <taxon>unclassified sequences</taxon>
        <taxon>metagenomes</taxon>
        <taxon>ecological metagenomes</taxon>
    </lineage>
</organism>
<name>X0VRV8_9ZZZZ</name>
<gene>
    <name evidence="1" type="ORF">S01H1_35954</name>
</gene>
<reference evidence="1" key="1">
    <citation type="journal article" date="2014" name="Front. Microbiol.">
        <title>High frequency of phylogenetically diverse reductive dehalogenase-homologous genes in deep subseafloor sedimentary metagenomes.</title>
        <authorList>
            <person name="Kawai M."/>
            <person name="Futagami T."/>
            <person name="Toyoda A."/>
            <person name="Takaki Y."/>
            <person name="Nishi S."/>
            <person name="Hori S."/>
            <person name="Arai W."/>
            <person name="Tsubouchi T."/>
            <person name="Morono Y."/>
            <person name="Uchiyama I."/>
            <person name="Ito T."/>
            <person name="Fujiyama A."/>
            <person name="Inagaki F."/>
            <person name="Takami H."/>
        </authorList>
    </citation>
    <scope>NUCLEOTIDE SEQUENCE</scope>
    <source>
        <strain evidence="1">Expedition CK06-06</strain>
    </source>
</reference>